<evidence type="ECO:0000256" key="1">
    <source>
        <dbReference type="SAM" id="MobiDB-lite"/>
    </source>
</evidence>
<reference evidence="2 3" key="1">
    <citation type="submission" date="2015-09" db="EMBL/GenBank/DDBJ databases">
        <title>Trachymyrmex zeteki WGS genome.</title>
        <authorList>
            <person name="Nygaard S."/>
            <person name="Hu H."/>
            <person name="Boomsma J."/>
            <person name="Zhang G."/>
        </authorList>
    </citation>
    <scope>NUCLEOTIDE SEQUENCE [LARGE SCALE GENOMIC DNA]</scope>
    <source>
        <strain evidence="2">Tzet28-1</strain>
        <tissue evidence="2">Whole body</tissue>
    </source>
</reference>
<feature type="compositionally biased region" description="Acidic residues" evidence="1">
    <location>
        <begin position="81"/>
        <end position="92"/>
    </location>
</feature>
<gene>
    <name evidence="2" type="ORF">ALC60_01108</name>
</gene>
<feature type="non-terminal residue" evidence="2">
    <location>
        <position position="1"/>
    </location>
</feature>
<name>A0A151XH42_9HYME</name>
<feature type="region of interest" description="Disordered" evidence="1">
    <location>
        <begin position="251"/>
        <end position="315"/>
    </location>
</feature>
<dbReference type="STRING" id="64791.A0A151XH42"/>
<feature type="compositionally biased region" description="Low complexity" evidence="1">
    <location>
        <begin position="280"/>
        <end position="300"/>
    </location>
</feature>
<dbReference type="Proteomes" id="UP000075809">
    <property type="component" value="Unassembled WGS sequence"/>
</dbReference>
<feature type="compositionally biased region" description="Basic and acidic residues" evidence="1">
    <location>
        <begin position="61"/>
        <end position="73"/>
    </location>
</feature>
<protein>
    <submittedName>
        <fullName evidence="2">Uncharacterized protein</fullName>
    </submittedName>
</protein>
<feature type="region of interest" description="Disordered" evidence="1">
    <location>
        <begin position="49"/>
        <end position="92"/>
    </location>
</feature>
<evidence type="ECO:0000313" key="3">
    <source>
        <dbReference type="Proteomes" id="UP000075809"/>
    </source>
</evidence>
<keyword evidence="3" id="KW-1185">Reference proteome</keyword>
<feature type="compositionally biased region" description="Low complexity" evidence="1">
    <location>
        <begin position="251"/>
        <end position="267"/>
    </location>
</feature>
<organism evidence="2 3">
    <name type="scientific">Mycetomoellerius zeteki</name>
    <dbReference type="NCBI Taxonomy" id="64791"/>
    <lineage>
        <taxon>Eukaryota</taxon>
        <taxon>Metazoa</taxon>
        <taxon>Ecdysozoa</taxon>
        <taxon>Arthropoda</taxon>
        <taxon>Hexapoda</taxon>
        <taxon>Insecta</taxon>
        <taxon>Pterygota</taxon>
        <taxon>Neoptera</taxon>
        <taxon>Endopterygota</taxon>
        <taxon>Hymenoptera</taxon>
        <taxon>Apocrita</taxon>
        <taxon>Aculeata</taxon>
        <taxon>Formicoidea</taxon>
        <taxon>Formicidae</taxon>
        <taxon>Myrmicinae</taxon>
        <taxon>Mycetomoellerius</taxon>
    </lineage>
</organism>
<dbReference type="AlphaFoldDB" id="A0A151XH42"/>
<feature type="region of interest" description="Disordered" evidence="1">
    <location>
        <begin position="425"/>
        <end position="457"/>
    </location>
</feature>
<proteinExistence type="predicted"/>
<feature type="compositionally biased region" description="Polar residues" evidence="1">
    <location>
        <begin position="425"/>
        <end position="441"/>
    </location>
</feature>
<dbReference type="EMBL" id="KQ982130">
    <property type="protein sequence ID" value="KYQ59724.1"/>
    <property type="molecule type" value="Genomic_DNA"/>
</dbReference>
<evidence type="ECO:0000313" key="2">
    <source>
        <dbReference type="EMBL" id="KYQ59724.1"/>
    </source>
</evidence>
<accession>A0A151XH42</accession>
<sequence>KYYKVHKSLFYKLISYVSDNRNNNRNDHRNNVLHQQQLQQCTTITIREKRTKNQLQRQVHPKPEPKFESKSEPEPQLNPQPEEEPTSEEVLEEYDSKPVSLFEFANLDLQLENLNGKPVSKFELNEPDLSQLHENLKPIESLPISDLECSLYEENCSQKNEQVNSEERPLAESIFDLERISLPLSEKTLDFEHRQFKTYCIKRNIRLLKRDIFMNRRSPYAIMKPLVKRYHDFEEVYGDTVNKILDKIKPSNSQCSSSVPSNSSEVDSPVRTKSCETNNPVPSKSSEADSSVSSRSSEADNAVYSTSSKTDSPVPLKFSEADNCLDYMSDGDEEYTTRCKNRAAIANKEAEEESFKCSWKDVEPNDSFETDFFEDEAADSRITVKEEQQVSFRHVFNVSQLVMAHVSVPKSPSLLKPLLSTASHTSSEALSSPPEVSTSSLDILPSPTAIKNPLNNEDINQRITRRKAEEIQQQMAYKIKKNTLIDHCYHQTNVPETFQVFKEEFETEESGK</sequence>